<evidence type="ECO:0000313" key="1">
    <source>
        <dbReference type="EMBL" id="KAJ2970258.1"/>
    </source>
</evidence>
<reference evidence="1" key="1">
    <citation type="submission" date="2022-08" db="EMBL/GenBank/DDBJ databases">
        <title>Genome Sequence of Lecanicillium fungicola.</title>
        <authorList>
            <person name="Buettner E."/>
        </authorList>
    </citation>
    <scope>NUCLEOTIDE SEQUENCE</scope>
    <source>
        <strain evidence="1">Babe33</strain>
    </source>
</reference>
<name>A0ACC1MU45_9HYPO</name>
<accession>A0ACC1MU45</accession>
<gene>
    <name evidence="1" type="ORF">NQ176_g8274</name>
</gene>
<protein>
    <submittedName>
        <fullName evidence="1">Uncharacterized protein</fullName>
    </submittedName>
</protein>
<sequence length="495" mass="55078">MDASPQLSIDFLPAWAKLQDVQLTKVGMQHIDRKGYGLVSGDGLRASDDVKDVMEIIRIPAGLVLSAATVEEYAKVDHNFKELLDAAGRKSTRLDIMLYLLVQMVSGKHAREASTACVPTSWSEYIKFLPQTIPVPTLWSESHKLLLQGTTLEEALEAKMTTLNSEFARLRDNSSDLPFWYSLLWERNGAVLSDWLLVDAWYRSRCLELPQASHAMVPALDMVNHSATATAYYEEEASGDVSLRIRPGLQVAAGQEISISYGDSKSAAEMLFSYGFIDPDSKTRELTLHLDGFPDDPLAMAKLRVFGGAPTVTFRQAEPDRSGSSCMLWESGFVHLMCLNEEDGLEFCILQDDAGDRQLRVLWQDEDVTDRADRFEKLLDGHPLQALFQLRSVSVVQQQAATQLDKLNVAPDAELLEPLISAGLVDQNYVNLVAELRDSERLMLETAVAELEREKLRLVQDKSVVAYFGSKEDGQNELEQHGVSPSSANDCVDFS</sequence>
<keyword evidence="2" id="KW-1185">Reference proteome</keyword>
<organism evidence="1 2">
    <name type="scientific">Zarea fungicola</name>
    <dbReference type="NCBI Taxonomy" id="93591"/>
    <lineage>
        <taxon>Eukaryota</taxon>
        <taxon>Fungi</taxon>
        <taxon>Dikarya</taxon>
        <taxon>Ascomycota</taxon>
        <taxon>Pezizomycotina</taxon>
        <taxon>Sordariomycetes</taxon>
        <taxon>Hypocreomycetidae</taxon>
        <taxon>Hypocreales</taxon>
        <taxon>Cordycipitaceae</taxon>
        <taxon>Zarea</taxon>
    </lineage>
</organism>
<dbReference type="Proteomes" id="UP001143910">
    <property type="component" value="Unassembled WGS sequence"/>
</dbReference>
<evidence type="ECO:0000313" key="2">
    <source>
        <dbReference type="Proteomes" id="UP001143910"/>
    </source>
</evidence>
<dbReference type="EMBL" id="JANJQO010001571">
    <property type="protein sequence ID" value="KAJ2970258.1"/>
    <property type="molecule type" value="Genomic_DNA"/>
</dbReference>
<proteinExistence type="predicted"/>
<comment type="caution">
    <text evidence="1">The sequence shown here is derived from an EMBL/GenBank/DDBJ whole genome shotgun (WGS) entry which is preliminary data.</text>
</comment>